<evidence type="ECO:0008006" key="4">
    <source>
        <dbReference type="Google" id="ProtNLM"/>
    </source>
</evidence>
<organism evidence="2 3">
    <name type="scientific">Kibdelosporangium aridum</name>
    <dbReference type="NCBI Taxonomy" id="2030"/>
    <lineage>
        <taxon>Bacteria</taxon>
        <taxon>Bacillati</taxon>
        <taxon>Actinomycetota</taxon>
        <taxon>Actinomycetes</taxon>
        <taxon>Pseudonocardiales</taxon>
        <taxon>Pseudonocardiaceae</taxon>
        <taxon>Kibdelosporangium</taxon>
    </lineage>
</organism>
<keyword evidence="1" id="KW-1133">Transmembrane helix</keyword>
<keyword evidence="3" id="KW-1185">Reference proteome</keyword>
<keyword evidence="1" id="KW-0472">Membrane</keyword>
<keyword evidence="1" id="KW-0812">Transmembrane</keyword>
<protein>
    <recommendedName>
        <fullName evidence="4">CU044_5270 family protein</fullName>
    </recommendedName>
</protein>
<dbReference type="Proteomes" id="UP000192674">
    <property type="component" value="Unassembled WGS sequence"/>
</dbReference>
<evidence type="ECO:0000313" key="2">
    <source>
        <dbReference type="EMBL" id="SMD25900.1"/>
    </source>
</evidence>
<accession>A0A1W2FVG4</accession>
<feature type="transmembrane region" description="Helical" evidence="1">
    <location>
        <begin position="58"/>
        <end position="76"/>
    </location>
</feature>
<dbReference type="EMBL" id="FWXV01000012">
    <property type="protein sequence ID" value="SMD25900.1"/>
    <property type="molecule type" value="Genomic_DNA"/>
</dbReference>
<gene>
    <name evidence="2" type="ORF">SAMN05661093_09478</name>
</gene>
<name>A0A1W2FVG4_KIBAR</name>
<dbReference type="AlphaFoldDB" id="A0A1W2FVG4"/>
<evidence type="ECO:0000256" key="1">
    <source>
        <dbReference type="SAM" id="Phobius"/>
    </source>
</evidence>
<reference evidence="2 3" key="1">
    <citation type="submission" date="2017-04" db="EMBL/GenBank/DDBJ databases">
        <authorList>
            <person name="Afonso C.L."/>
            <person name="Miller P.J."/>
            <person name="Scott M.A."/>
            <person name="Spackman E."/>
            <person name="Goraichik I."/>
            <person name="Dimitrov K.M."/>
            <person name="Suarez D.L."/>
            <person name="Swayne D.E."/>
        </authorList>
    </citation>
    <scope>NUCLEOTIDE SEQUENCE [LARGE SCALE GENOMIC DNA]</scope>
    <source>
        <strain evidence="2 3">DSM 43828</strain>
    </source>
</reference>
<proteinExistence type="predicted"/>
<sequence>MDELDLVKQMKDAPPLRPEAYERARATLGTAMAASDTAEETVAVVIPKQRKRFSWPRIGIGAVGAVAAAAAVLAVTSATEPTAPAPAGGTAQAPAVESPLVMLATSVKASGGSLPGDASLVVRTTTAPDGSPYVTYTLYTDKGETFMAENRQGLTGAVVRRENLADPYNAAVIAAARAAATGNVDKARVQMVNASRNAWGLGLSPAEQQKAWDAGQAEAIEIMKQKGVKNPQPKPRPTGKALEDGINNTLLTNTLVALGSGAANADVRAGVLKLIASIPDVTVTKTTVKDQPALELKAGSALFGGHGEYVLTINAETGLPISSVSTAAKGEKPAPPESYESSRVTVADVGAGKF</sequence>
<dbReference type="RefSeq" id="WP_235039237.1">
    <property type="nucleotide sequence ID" value="NZ_FWXV01000012.1"/>
</dbReference>
<evidence type="ECO:0000313" key="3">
    <source>
        <dbReference type="Proteomes" id="UP000192674"/>
    </source>
</evidence>